<dbReference type="InterPro" id="IPR036641">
    <property type="entry name" value="HPT_dom_sf"/>
</dbReference>
<evidence type="ECO:0000256" key="3">
    <source>
        <dbReference type="PROSITE-ProRule" id="PRU00110"/>
    </source>
</evidence>
<dbReference type="SUPFAM" id="SSF52172">
    <property type="entry name" value="CheY-like"/>
    <property type="match status" value="1"/>
</dbReference>
<dbReference type="SMART" id="SM00448">
    <property type="entry name" value="REC"/>
    <property type="match status" value="1"/>
</dbReference>
<name>A0ABP9DXA3_9GAMM</name>
<dbReference type="Gene3D" id="1.20.120.160">
    <property type="entry name" value="HPT domain"/>
    <property type="match status" value="1"/>
</dbReference>
<feature type="modified residue" description="4-aspartylphosphate" evidence="4">
    <location>
        <position position="53"/>
    </location>
</feature>
<dbReference type="InterPro" id="IPR008207">
    <property type="entry name" value="Sig_transdc_His_kin_Hpt_dom"/>
</dbReference>
<keyword evidence="8" id="KW-1185">Reference proteome</keyword>
<dbReference type="PANTHER" id="PTHR44591">
    <property type="entry name" value="STRESS RESPONSE REGULATOR PROTEIN 1"/>
    <property type="match status" value="1"/>
</dbReference>
<dbReference type="SUPFAM" id="SSF47226">
    <property type="entry name" value="Histidine-containing phosphotransfer domain, HPT domain"/>
    <property type="match status" value="1"/>
</dbReference>
<evidence type="ECO:0000256" key="1">
    <source>
        <dbReference type="ARBA" id="ARBA00022553"/>
    </source>
</evidence>
<evidence type="ECO:0000256" key="4">
    <source>
        <dbReference type="PROSITE-ProRule" id="PRU00169"/>
    </source>
</evidence>
<dbReference type="InterPro" id="IPR050595">
    <property type="entry name" value="Bact_response_regulator"/>
</dbReference>
<dbReference type="PROSITE" id="PS50894">
    <property type="entry name" value="HPT"/>
    <property type="match status" value="1"/>
</dbReference>
<keyword evidence="1 4" id="KW-0597">Phosphoprotein</keyword>
<dbReference type="Proteomes" id="UP001501323">
    <property type="component" value="Unassembled WGS sequence"/>
</dbReference>
<protein>
    <submittedName>
        <fullName evidence="7">Response regulator</fullName>
    </submittedName>
</protein>
<dbReference type="EMBL" id="BAABJY010000002">
    <property type="protein sequence ID" value="GAA4862834.1"/>
    <property type="molecule type" value="Genomic_DNA"/>
</dbReference>
<gene>
    <name evidence="7" type="ORF">GCM10023332_13650</name>
</gene>
<evidence type="ECO:0000259" key="5">
    <source>
        <dbReference type="PROSITE" id="PS50110"/>
    </source>
</evidence>
<organism evidence="7 8">
    <name type="scientific">Luteimonas vadosa</name>
    <dbReference type="NCBI Taxonomy" id="1165507"/>
    <lineage>
        <taxon>Bacteria</taxon>
        <taxon>Pseudomonadati</taxon>
        <taxon>Pseudomonadota</taxon>
        <taxon>Gammaproteobacteria</taxon>
        <taxon>Lysobacterales</taxon>
        <taxon>Lysobacteraceae</taxon>
        <taxon>Luteimonas</taxon>
    </lineage>
</organism>
<dbReference type="Pfam" id="PF00072">
    <property type="entry name" value="Response_reg"/>
    <property type="match status" value="1"/>
</dbReference>
<comment type="caution">
    <text evidence="7">The sequence shown here is derived from an EMBL/GenBank/DDBJ whole genome shotgun (WGS) entry which is preliminary data.</text>
</comment>
<feature type="modified residue" description="Phosphohistidine" evidence="3">
    <location>
        <position position="192"/>
    </location>
</feature>
<dbReference type="InterPro" id="IPR001789">
    <property type="entry name" value="Sig_transdc_resp-reg_receiver"/>
</dbReference>
<proteinExistence type="predicted"/>
<dbReference type="PROSITE" id="PS50110">
    <property type="entry name" value="RESPONSE_REGULATORY"/>
    <property type="match status" value="1"/>
</dbReference>
<evidence type="ECO:0000256" key="2">
    <source>
        <dbReference type="ARBA" id="ARBA00023012"/>
    </source>
</evidence>
<evidence type="ECO:0000313" key="7">
    <source>
        <dbReference type="EMBL" id="GAA4862834.1"/>
    </source>
</evidence>
<dbReference type="RefSeq" id="WP_345294772.1">
    <property type="nucleotide sequence ID" value="NZ_BAABJY010000002.1"/>
</dbReference>
<feature type="domain" description="Response regulatory" evidence="5">
    <location>
        <begin position="4"/>
        <end position="118"/>
    </location>
</feature>
<dbReference type="InterPro" id="IPR011006">
    <property type="entry name" value="CheY-like_superfamily"/>
</dbReference>
<keyword evidence="2" id="KW-0902">Two-component regulatory system</keyword>
<evidence type="ECO:0000259" key="6">
    <source>
        <dbReference type="PROSITE" id="PS50894"/>
    </source>
</evidence>
<dbReference type="CDD" id="cd00156">
    <property type="entry name" value="REC"/>
    <property type="match status" value="1"/>
</dbReference>
<accession>A0ABP9DXA3</accession>
<sequence length="237" mass="24260">MKPRILLVEDDPTTRAFLAAAAESLPAEVDAVASAAQARACCARHRHALWLLDAHLPDSDGASLLAELQASCDRAPALAHTASRDPALLEALLGAGFIEVLVKPVSTADLHAAMRRALGTGQARVAESRCLASIPAGAGVWDDGAALAALNGQPTHVSALRGLFLAELPGVRDQVADAAARNDAAALRALLHRLKASCGFVGAARIAAAVAMLEHATDPAEALPGFQAAVQETLSSA</sequence>
<reference evidence="8" key="1">
    <citation type="journal article" date="2019" name="Int. J. Syst. Evol. Microbiol.">
        <title>The Global Catalogue of Microorganisms (GCM) 10K type strain sequencing project: providing services to taxonomists for standard genome sequencing and annotation.</title>
        <authorList>
            <consortium name="The Broad Institute Genomics Platform"/>
            <consortium name="The Broad Institute Genome Sequencing Center for Infectious Disease"/>
            <person name="Wu L."/>
            <person name="Ma J."/>
        </authorList>
    </citation>
    <scope>NUCLEOTIDE SEQUENCE [LARGE SCALE GENOMIC DNA]</scope>
    <source>
        <strain evidence="8">JCM 18392</strain>
    </source>
</reference>
<dbReference type="PANTHER" id="PTHR44591:SF21">
    <property type="entry name" value="TWO-COMPONENT RESPONSE REGULATOR"/>
    <property type="match status" value="1"/>
</dbReference>
<evidence type="ECO:0000313" key="8">
    <source>
        <dbReference type="Proteomes" id="UP001501323"/>
    </source>
</evidence>
<dbReference type="Pfam" id="PF01627">
    <property type="entry name" value="Hpt"/>
    <property type="match status" value="1"/>
</dbReference>
<feature type="domain" description="HPt" evidence="6">
    <location>
        <begin position="153"/>
        <end position="237"/>
    </location>
</feature>
<dbReference type="Gene3D" id="3.40.50.2300">
    <property type="match status" value="1"/>
</dbReference>